<dbReference type="Proteomes" id="UP001430455">
    <property type="component" value="Unassembled WGS sequence"/>
</dbReference>
<proteinExistence type="predicted"/>
<accession>A0AAW4PG04</accession>
<dbReference type="RefSeq" id="WP_220581532.1">
    <property type="nucleotide sequence ID" value="NZ_RKLT01000012.1"/>
</dbReference>
<organism evidence="1 2">
    <name type="scientific">Haloarcula nitratireducens</name>
    <dbReference type="NCBI Taxonomy" id="2487749"/>
    <lineage>
        <taxon>Archaea</taxon>
        <taxon>Methanobacteriati</taxon>
        <taxon>Methanobacteriota</taxon>
        <taxon>Stenosarchaea group</taxon>
        <taxon>Halobacteria</taxon>
        <taxon>Halobacteriales</taxon>
        <taxon>Haloarculaceae</taxon>
        <taxon>Haloarcula</taxon>
    </lineage>
</organism>
<protein>
    <submittedName>
        <fullName evidence="1">Uncharacterized protein</fullName>
    </submittedName>
</protein>
<sequence>MTARYDGIRPHYYIDYSLHGAIKDVADRREIEVYEAYDLAARFLVALDGSTGYKPRPDDDGLAAVFDDLAGEQQTGGEG</sequence>
<evidence type="ECO:0000313" key="1">
    <source>
        <dbReference type="EMBL" id="MBX0296940.1"/>
    </source>
</evidence>
<gene>
    <name evidence="1" type="ORF">EGH23_18845</name>
</gene>
<dbReference type="EMBL" id="RKLT01000012">
    <property type="protein sequence ID" value="MBX0296940.1"/>
    <property type="molecule type" value="Genomic_DNA"/>
</dbReference>
<keyword evidence="2" id="KW-1185">Reference proteome</keyword>
<reference evidence="1 2" key="1">
    <citation type="submission" date="2021-06" db="EMBL/GenBank/DDBJ databases">
        <title>Halomicroarcula sp. a new haloarchaeum isolated from saline soil.</title>
        <authorList>
            <person name="Duran-Viseras A."/>
            <person name="Sanchez-Porro C."/>
            <person name="Ventosa A."/>
        </authorList>
    </citation>
    <scope>NUCLEOTIDE SEQUENCE [LARGE SCALE GENOMIC DNA]</scope>
    <source>
        <strain evidence="1 2">F27</strain>
    </source>
</reference>
<comment type="caution">
    <text evidence="1">The sequence shown here is derived from an EMBL/GenBank/DDBJ whole genome shotgun (WGS) entry which is preliminary data.</text>
</comment>
<dbReference type="AlphaFoldDB" id="A0AAW4PG04"/>
<name>A0AAW4PG04_9EURY</name>
<evidence type="ECO:0000313" key="2">
    <source>
        <dbReference type="Proteomes" id="UP001430455"/>
    </source>
</evidence>